<dbReference type="Gene3D" id="3.40.50.1000">
    <property type="entry name" value="HAD superfamily/HAD-like"/>
    <property type="match status" value="1"/>
</dbReference>
<evidence type="ECO:0000313" key="1">
    <source>
        <dbReference type="EMBL" id="GIH75524.1"/>
    </source>
</evidence>
<evidence type="ECO:0000313" key="2">
    <source>
        <dbReference type="Proteomes" id="UP000616724"/>
    </source>
</evidence>
<protein>
    <recommendedName>
        <fullName evidence="3">Hydrolase</fullName>
    </recommendedName>
</protein>
<dbReference type="Pfam" id="PF13242">
    <property type="entry name" value="Hydrolase_like"/>
    <property type="match status" value="1"/>
</dbReference>
<dbReference type="EMBL" id="BOOH01000016">
    <property type="protein sequence ID" value="GIH75524.1"/>
    <property type="molecule type" value="Genomic_DNA"/>
</dbReference>
<dbReference type="InterPro" id="IPR023214">
    <property type="entry name" value="HAD_sf"/>
</dbReference>
<sequence length="57" mass="6059">MYGECSTCCRAYDAGLLKIVVPRCGMTLPGGGWMVGDHLVDDIGEGRAAGLRTAWID</sequence>
<gene>
    <name evidence="1" type="ORF">Plo01_19530</name>
</gene>
<dbReference type="AlphaFoldDB" id="A0A8J3RII0"/>
<dbReference type="Proteomes" id="UP000616724">
    <property type="component" value="Unassembled WGS sequence"/>
</dbReference>
<dbReference type="SUPFAM" id="SSF56784">
    <property type="entry name" value="HAD-like"/>
    <property type="match status" value="1"/>
</dbReference>
<name>A0A8J3RII0_9ACTN</name>
<accession>A0A8J3RII0</accession>
<proteinExistence type="predicted"/>
<dbReference type="RefSeq" id="WP_203890185.1">
    <property type="nucleotide sequence ID" value="NZ_BOOH01000016.1"/>
</dbReference>
<comment type="caution">
    <text evidence="1">The sequence shown here is derived from an EMBL/GenBank/DDBJ whole genome shotgun (WGS) entry which is preliminary data.</text>
</comment>
<evidence type="ECO:0008006" key="3">
    <source>
        <dbReference type="Google" id="ProtNLM"/>
    </source>
</evidence>
<reference evidence="1 2" key="1">
    <citation type="submission" date="2021-01" db="EMBL/GenBank/DDBJ databases">
        <title>Whole genome shotgun sequence of Planobispora longispora NBRC 13918.</title>
        <authorList>
            <person name="Komaki H."/>
            <person name="Tamura T."/>
        </authorList>
    </citation>
    <scope>NUCLEOTIDE SEQUENCE [LARGE SCALE GENOMIC DNA]</scope>
    <source>
        <strain evidence="1 2">NBRC 13918</strain>
    </source>
</reference>
<dbReference type="InterPro" id="IPR036412">
    <property type="entry name" value="HAD-like_sf"/>
</dbReference>
<organism evidence="1 2">
    <name type="scientific">Planobispora longispora</name>
    <dbReference type="NCBI Taxonomy" id="28887"/>
    <lineage>
        <taxon>Bacteria</taxon>
        <taxon>Bacillati</taxon>
        <taxon>Actinomycetota</taxon>
        <taxon>Actinomycetes</taxon>
        <taxon>Streptosporangiales</taxon>
        <taxon>Streptosporangiaceae</taxon>
        <taxon>Planobispora</taxon>
    </lineage>
</organism>
<keyword evidence="2" id="KW-1185">Reference proteome</keyword>